<evidence type="ECO:0000313" key="1">
    <source>
        <dbReference type="EMBL" id="KZZ93904.1"/>
    </source>
</evidence>
<comment type="caution">
    <text evidence="1">The sequence shown here is derived from an EMBL/GenBank/DDBJ whole genome shotgun (WGS) entry which is preliminary data.</text>
</comment>
<dbReference type="Proteomes" id="UP000242877">
    <property type="component" value="Unassembled WGS sequence"/>
</dbReference>
<dbReference type="EMBL" id="AZGZ01000007">
    <property type="protein sequence ID" value="KZZ93904.1"/>
    <property type="molecule type" value="Genomic_DNA"/>
</dbReference>
<gene>
    <name evidence="1" type="ORF">AAP_01997</name>
</gene>
<accession>A0A168AGM9</accession>
<evidence type="ECO:0000313" key="2">
    <source>
        <dbReference type="Proteomes" id="UP000242877"/>
    </source>
</evidence>
<reference evidence="1 2" key="1">
    <citation type="journal article" date="2016" name="Genome Biol. Evol.">
        <title>Divergent and convergent evolution of fungal pathogenicity.</title>
        <authorList>
            <person name="Shang Y."/>
            <person name="Xiao G."/>
            <person name="Zheng P."/>
            <person name="Cen K."/>
            <person name="Zhan S."/>
            <person name="Wang C."/>
        </authorList>
    </citation>
    <scope>NUCLEOTIDE SEQUENCE [LARGE SCALE GENOMIC DNA]</scope>
    <source>
        <strain evidence="1 2">ARSEF 7405</strain>
    </source>
</reference>
<dbReference type="AlphaFoldDB" id="A0A168AGM9"/>
<name>A0A168AGM9_9EURO</name>
<proteinExistence type="predicted"/>
<dbReference type="VEuPathDB" id="FungiDB:AAP_01997"/>
<protein>
    <submittedName>
        <fullName evidence="1">Uncharacterized protein</fullName>
    </submittedName>
</protein>
<sequence length="108" mass="12398">MQHVKKSGQTLRQLDVYHERIDESPDWRSPVFDLGAPLPTSGLPHRPPIMRKPGYGRFHSPPIYAGLPSHAGLPSRAKITELDIDHESPLDRLRHIEFETIEFQITRN</sequence>
<keyword evidence="2" id="KW-1185">Reference proteome</keyword>
<organism evidence="1 2">
    <name type="scientific">Ascosphaera apis ARSEF 7405</name>
    <dbReference type="NCBI Taxonomy" id="392613"/>
    <lineage>
        <taxon>Eukaryota</taxon>
        <taxon>Fungi</taxon>
        <taxon>Dikarya</taxon>
        <taxon>Ascomycota</taxon>
        <taxon>Pezizomycotina</taxon>
        <taxon>Eurotiomycetes</taxon>
        <taxon>Eurotiomycetidae</taxon>
        <taxon>Onygenales</taxon>
        <taxon>Ascosphaeraceae</taxon>
        <taxon>Ascosphaera</taxon>
    </lineage>
</organism>